<accession>A0ABQ9L9R6</accession>
<keyword evidence="2" id="KW-0808">Transferase</keyword>
<protein>
    <recommendedName>
        <fullName evidence="4">Glycosyl transferase 64 domain-containing protein</fullName>
    </recommendedName>
</protein>
<dbReference type="EMBL" id="JARPOI010000014">
    <property type="protein sequence ID" value="KAJ9160274.1"/>
    <property type="molecule type" value="Genomic_DNA"/>
</dbReference>
<dbReference type="Pfam" id="PF09258">
    <property type="entry name" value="Glyco_transf_64"/>
    <property type="match status" value="1"/>
</dbReference>
<dbReference type="InterPro" id="IPR015338">
    <property type="entry name" value="GT64_dom"/>
</dbReference>
<dbReference type="PANTHER" id="PTHR48410">
    <property type="entry name" value="GLYCOSYLINOSITOL PHOSPHORYLCERAMIDE MANNOSYL TRANSFERASE 1"/>
    <property type="match status" value="1"/>
</dbReference>
<comment type="similarity">
    <text evidence="1">Belongs to the glycosyltransferase 64 family.</text>
</comment>
<dbReference type="InterPro" id="IPR053318">
    <property type="entry name" value="GT64"/>
</dbReference>
<dbReference type="SUPFAM" id="SSF53448">
    <property type="entry name" value="Nucleotide-diphospho-sugar transferases"/>
    <property type="match status" value="1"/>
</dbReference>
<feature type="domain" description="Glycosyl transferase 64" evidence="4">
    <location>
        <begin position="70"/>
        <end position="321"/>
    </location>
</feature>
<sequence length="330" mass="37438">MRGSLLVNRRGMQRFRQLAITAAGSIKIKLLLCCCIAFTLLALAGRASDFMRWTKHVVCADQLSVPGKGYAVLINTWKRYDLLKQSISHYSSCAGLDSIHIVWSEPNPPSESLVSYLNHVLQSKSKGARQAELKFDINKEDSLNNRFKEIKDLKTDAVFSIDDDVIFPCSSVEFAFNVWQSAPDTMVGFVARAHWVDRLEGKKDYYIYGGWWSVWWTGTYSMVLSKAAFFHKKYLSLYTNEMPASIREYITKNRNCEDIAMSFLIANSTGAPPIWVKGNIYEIGSTGISSLGGHSERRTTCVNRFVAEYGRMPLVYSSVKAVDSRHAWFW</sequence>
<name>A0ABQ9L9R6_HEVBR</name>
<keyword evidence="6" id="KW-1185">Reference proteome</keyword>
<dbReference type="Gene3D" id="3.90.550.10">
    <property type="entry name" value="Spore Coat Polysaccharide Biosynthesis Protein SpsA, Chain A"/>
    <property type="match status" value="1"/>
</dbReference>
<evidence type="ECO:0000313" key="6">
    <source>
        <dbReference type="Proteomes" id="UP001174677"/>
    </source>
</evidence>
<comment type="caution">
    <text evidence="5">The sequence shown here is derived from an EMBL/GenBank/DDBJ whole genome shotgun (WGS) entry which is preliminary data.</text>
</comment>
<evidence type="ECO:0000313" key="5">
    <source>
        <dbReference type="EMBL" id="KAJ9160274.1"/>
    </source>
</evidence>
<keyword evidence="3" id="KW-1015">Disulfide bond</keyword>
<evidence type="ECO:0000256" key="2">
    <source>
        <dbReference type="ARBA" id="ARBA00022679"/>
    </source>
</evidence>
<reference evidence="5" key="1">
    <citation type="journal article" date="2023" name="Plant Biotechnol. J.">
        <title>Chromosome-level wild Hevea brasiliensis genome provides new tools for genomic-assisted breeding and valuable loci to elevate rubber yield.</title>
        <authorList>
            <person name="Cheng H."/>
            <person name="Song X."/>
            <person name="Hu Y."/>
            <person name="Wu T."/>
            <person name="Yang Q."/>
            <person name="An Z."/>
            <person name="Feng S."/>
            <person name="Deng Z."/>
            <person name="Wu W."/>
            <person name="Zeng X."/>
            <person name="Tu M."/>
            <person name="Wang X."/>
            <person name="Huang H."/>
        </authorList>
    </citation>
    <scope>NUCLEOTIDE SEQUENCE</scope>
    <source>
        <strain evidence="5">MT/VB/25A 57/8</strain>
    </source>
</reference>
<evidence type="ECO:0000259" key="4">
    <source>
        <dbReference type="Pfam" id="PF09258"/>
    </source>
</evidence>
<dbReference type="InterPro" id="IPR029044">
    <property type="entry name" value="Nucleotide-diphossugar_trans"/>
</dbReference>
<dbReference type="Proteomes" id="UP001174677">
    <property type="component" value="Chromosome 14"/>
</dbReference>
<evidence type="ECO:0000256" key="1">
    <source>
        <dbReference type="ARBA" id="ARBA00008700"/>
    </source>
</evidence>
<gene>
    <name evidence="5" type="ORF">P3X46_025688</name>
</gene>
<dbReference type="PANTHER" id="PTHR48410:SF1">
    <property type="entry name" value="GLYCOSYLINOSITOL PHOSPHORYLCERAMIDE MANNOSYL TRANSFERASE 1"/>
    <property type="match status" value="1"/>
</dbReference>
<proteinExistence type="inferred from homology"/>
<organism evidence="5 6">
    <name type="scientific">Hevea brasiliensis</name>
    <name type="common">Para rubber tree</name>
    <name type="synonym">Siphonia brasiliensis</name>
    <dbReference type="NCBI Taxonomy" id="3981"/>
    <lineage>
        <taxon>Eukaryota</taxon>
        <taxon>Viridiplantae</taxon>
        <taxon>Streptophyta</taxon>
        <taxon>Embryophyta</taxon>
        <taxon>Tracheophyta</taxon>
        <taxon>Spermatophyta</taxon>
        <taxon>Magnoliopsida</taxon>
        <taxon>eudicotyledons</taxon>
        <taxon>Gunneridae</taxon>
        <taxon>Pentapetalae</taxon>
        <taxon>rosids</taxon>
        <taxon>fabids</taxon>
        <taxon>Malpighiales</taxon>
        <taxon>Euphorbiaceae</taxon>
        <taxon>Crotonoideae</taxon>
        <taxon>Micrandreae</taxon>
        <taxon>Hevea</taxon>
    </lineage>
</organism>
<evidence type="ECO:0000256" key="3">
    <source>
        <dbReference type="ARBA" id="ARBA00023157"/>
    </source>
</evidence>